<feature type="region of interest" description="Disordered" evidence="2">
    <location>
        <begin position="462"/>
        <end position="502"/>
    </location>
</feature>
<dbReference type="PANTHER" id="PTHR11022">
    <property type="entry name" value="PEPTIDOGLYCAN RECOGNITION PROTEIN"/>
    <property type="match status" value="1"/>
</dbReference>
<evidence type="ECO:0000259" key="4">
    <source>
        <dbReference type="SMART" id="SM00701"/>
    </source>
</evidence>
<dbReference type="InterPro" id="IPR036505">
    <property type="entry name" value="Amidase/PGRP_sf"/>
</dbReference>
<accession>A0ABT2FZ61</accession>
<sequence length="691" mass="71808">MQQRRRIATSRLTSVNPTVAVILTVALVASAAFGGNQILRTQEAGGNPIEVASAEASFADGDNVVVDDAAIAAQSGVGGPRTVKEFERDEEFSMFAVTWNGHRDLAAFIRAEQADGSWGPWWDAEPIGQTGPGGENGTELIYVEPTNRVQVSITGVDILGGPTEEESVPEAAPAAPEVDINIAEAPVAEAPVIEEPVADAPVIEDPAPAVEPAPAGIAPLPTNYGDIQPVADVAAADDLGVVFIDGRAEEGGIALATDSVAYGMPKVVTRAGWGANENARCRNATYDDEVQAAGVHHTAGSNNYTRAQSAGIVRGIYDYHARTLGWCDVGYNALVDKYGTIYEGRFGGLDKNVQGAHIGGFNHNTFGISMMGNYDIAPTTPEMIQAVGDMIGWKAAIAGFDPKGSDRYTPYAFSGSKYTGGVAMNLPAIFAHRDAHNNACPGTFGYAQMDNIRNIASEKYQAVTSGTADRPGTSTTPSTTTSPADVTDPDPDNPGTLEPVDSSLTDQATDLAEVPALMSSAVDGDQTALLTIIGSLAGLAVAFLAVEGSLPGTGTQVGDVQVLDGVSLANLQPILDVASSLAEDSKASQAADRVGANYGAVLGEPRGGVNTENATYTLFDEGVIIDEVDSEEARALWGPIADVWAGQGFDLGPLGMPLNEQYDEGDLVRVDFEGGHATVDPATGEVDVKLS</sequence>
<keyword evidence="6" id="KW-1185">Reference proteome</keyword>
<comment type="caution">
    <text evidence="5">The sequence shown here is derived from an EMBL/GenBank/DDBJ whole genome shotgun (WGS) entry which is preliminary data.</text>
</comment>
<keyword evidence="5" id="KW-0378">Hydrolase</keyword>
<dbReference type="SUPFAM" id="SSF55846">
    <property type="entry name" value="N-acetylmuramoyl-L-alanine amidase-like"/>
    <property type="match status" value="1"/>
</dbReference>
<dbReference type="InterPro" id="IPR002502">
    <property type="entry name" value="Amidase_domain"/>
</dbReference>
<protein>
    <submittedName>
        <fullName evidence="5">N-acetylmuramoyl-L-alanine amidase</fullName>
        <ecNumber evidence="5">3.5.1.28</ecNumber>
    </submittedName>
</protein>
<feature type="domain" description="Peptidoglycan recognition protein family" evidence="4">
    <location>
        <begin position="265"/>
        <end position="417"/>
    </location>
</feature>
<evidence type="ECO:0000313" key="5">
    <source>
        <dbReference type="EMBL" id="MCS5480518.1"/>
    </source>
</evidence>
<dbReference type="InterPro" id="IPR006619">
    <property type="entry name" value="PGRP_domain_met/bac"/>
</dbReference>
<dbReference type="Gene3D" id="3.40.80.10">
    <property type="entry name" value="Peptidoglycan recognition protein-like"/>
    <property type="match status" value="1"/>
</dbReference>
<evidence type="ECO:0000259" key="3">
    <source>
        <dbReference type="SMART" id="SM00644"/>
    </source>
</evidence>
<dbReference type="RefSeq" id="WP_259428587.1">
    <property type="nucleotide sequence ID" value="NZ_JANWTC010000011.1"/>
</dbReference>
<organism evidence="5 6">
    <name type="scientific">Corynebacterium lemuris</name>
    <dbReference type="NCBI Taxonomy" id="1859292"/>
    <lineage>
        <taxon>Bacteria</taxon>
        <taxon>Bacillati</taxon>
        <taxon>Actinomycetota</taxon>
        <taxon>Actinomycetes</taxon>
        <taxon>Mycobacteriales</taxon>
        <taxon>Corynebacteriaceae</taxon>
        <taxon>Corynebacterium</taxon>
    </lineage>
</organism>
<gene>
    <name evidence="5" type="ORF">NYP18_12730</name>
</gene>
<evidence type="ECO:0000256" key="2">
    <source>
        <dbReference type="SAM" id="MobiDB-lite"/>
    </source>
</evidence>
<feature type="domain" description="N-acetylmuramoyl-L-alanine amidase" evidence="3">
    <location>
        <begin position="279"/>
        <end position="442"/>
    </location>
</feature>
<dbReference type="Pfam" id="PF01510">
    <property type="entry name" value="Amidase_2"/>
    <property type="match status" value="1"/>
</dbReference>
<dbReference type="InterPro" id="IPR015510">
    <property type="entry name" value="PGRP"/>
</dbReference>
<dbReference type="PANTHER" id="PTHR11022:SF41">
    <property type="entry name" value="PEPTIDOGLYCAN-RECOGNITION PROTEIN LC-RELATED"/>
    <property type="match status" value="1"/>
</dbReference>
<dbReference type="GO" id="GO:0008745">
    <property type="term" value="F:N-acetylmuramoyl-L-alanine amidase activity"/>
    <property type="evidence" value="ECO:0007669"/>
    <property type="project" value="UniProtKB-EC"/>
</dbReference>
<dbReference type="Proteomes" id="UP001205965">
    <property type="component" value="Unassembled WGS sequence"/>
</dbReference>
<dbReference type="EC" id="3.5.1.28" evidence="5"/>
<evidence type="ECO:0000256" key="1">
    <source>
        <dbReference type="ARBA" id="ARBA00007553"/>
    </source>
</evidence>
<proteinExistence type="inferred from homology"/>
<evidence type="ECO:0000313" key="6">
    <source>
        <dbReference type="Proteomes" id="UP001205965"/>
    </source>
</evidence>
<dbReference type="CDD" id="cd06583">
    <property type="entry name" value="PGRP"/>
    <property type="match status" value="1"/>
</dbReference>
<dbReference type="SMART" id="SM00644">
    <property type="entry name" value="Ami_2"/>
    <property type="match status" value="1"/>
</dbReference>
<feature type="compositionally biased region" description="Low complexity" evidence="2">
    <location>
        <begin position="469"/>
        <end position="486"/>
    </location>
</feature>
<name>A0ABT2FZ61_9CORY</name>
<comment type="similarity">
    <text evidence="1">Belongs to the N-acetylmuramoyl-L-alanine amidase 2 family.</text>
</comment>
<dbReference type="SMART" id="SM00701">
    <property type="entry name" value="PGRP"/>
    <property type="match status" value="1"/>
</dbReference>
<dbReference type="EMBL" id="JANWTC010000011">
    <property type="protein sequence ID" value="MCS5480518.1"/>
    <property type="molecule type" value="Genomic_DNA"/>
</dbReference>
<reference evidence="5 6" key="1">
    <citation type="submission" date="2022-08" db="EMBL/GenBank/DDBJ databases">
        <title>YIM 101645 draft genome.</title>
        <authorList>
            <person name="Chen X."/>
        </authorList>
    </citation>
    <scope>NUCLEOTIDE SEQUENCE [LARGE SCALE GENOMIC DNA]</scope>
    <source>
        <strain evidence="5 6">YIM 101645</strain>
    </source>
</reference>